<protein>
    <submittedName>
        <fullName evidence="1">Uncharacterized protein (DUF924 family)</fullName>
    </submittedName>
</protein>
<dbReference type="SUPFAM" id="SSF48452">
    <property type="entry name" value="TPR-like"/>
    <property type="match status" value="1"/>
</dbReference>
<dbReference type="InterPro" id="IPR010323">
    <property type="entry name" value="DUF924"/>
</dbReference>
<comment type="caution">
    <text evidence="1">The sequence shown here is derived from an EMBL/GenBank/DDBJ whole genome shotgun (WGS) entry which is preliminary data.</text>
</comment>
<sequence length="199" mass="22596">MDDLHAVLNFWFGLDADDAKTAQSQAKLWWSKSDDLDAAIRDGFANLTEQAIQGELSGWENTAEGRLALIILCDQFPRNMYRNLPESFAYDVQARVYCEAGLQLQADRQLRPIQRVFFYLPLEHSESLADQDKSVALYDALRREVPAAQRETFDGFYQFAIKHRAIIGRFGRFPHRNAILGRTSTADELTFLAGPGSSF</sequence>
<dbReference type="OrthoDB" id="7593450at2"/>
<dbReference type="Gene3D" id="1.20.58.320">
    <property type="entry name" value="TPR-like"/>
    <property type="match status" value="1"/>
</dbReference>
<gene>
    <name evidence="1" type="ORF">DFR42_1011274</name>
</gene>
<organism evidence="1 2">
    <name type="scientific">Undibacterium pigrum</name>
    <dbReference type="NCBI Taxonomy" id="401470"/>
    <lineage>
        <taxon>Bacteria</taxon>
        <taxon>Pseudomonadati</taxon>
        <taxon>Pseudomonadota</taxon>
        <taxon>Betaproteobacteria</taxon>
        <taxon>Burkholderiales</taxon>
        <taxon>Oxalobacteraceae</taxon>
        <taxon>Undibacterium</taxon>
    </lineage>
</organism>
<evidence type="ECO:0000313" key="2">
    <source>
        <dbReference type="Proteomes" id="UP000247792"/>
    </source>
</evidence>
<accession>A0A318JGP4</accession>
<keyword evidence="2" id="KW-1185">Reference proteome</keyword>
<reference evidence="1 2" key="1">
    <citation type="submission" date="2018-05" db="EMBL/GenBank/DDBJ databases">
        <title>Genomic Encyclopedia of Type Strains, Phase IV (KMG-IV): sequencing the most valuable type-strain genomes for metagenomic binning, comparative biology and taxonomic classification.</title>
        <authorList>
            <person name="Goeker M."/>
        </authorList>
    </citation>
    <scope>NUCLEOTIDE SEQUENCE [LARGE SCALE GENOMIC DNA]</scope>
    <source>
        <strain evidence="1 2">DSM 19792</strain>
    </source>
</reference>
<proteinExistence type="predicted"/>
<name>A0A318JGP4_9BURK</name>
<dbReference type="Gene3D" id="1.25.40.10">
    <property type="entry name" value="Tetratricopeptide repeat domain"/>
    <property type="match status" value="1"/>
</dbReference>
<dbReference type="Proteomes" id="UP000247792">
    <property type="component" value="Unassembled WGS sequence"/>
</dbReference>
<dbReference type="RefSeq" id="WP_110254020.1">
    <property type="nucleotide sequence ID" value="NZ_QJKB01000001.1"/>
</dbReference>
<dbReference type="InterPro" id="IPR011990">
    <property type="entry name" value="TPR-like_helical_dom_sf"/>
</dbReference>
<dbReference type="EMBL" id="QJKB01000001">
    <property type="protein sequence ID" value="PXX47677.1"/>
    <property type="molecule type" value="Genomic_DNA"/>
</dbReference>
<evidence type="ECO:0000313" key="1">
    <source>
        <dbReference type="EMBL" id="PXX47677.1"/>
    </source>
</evidence>
<dbReference type="AlphaFoldDB" id="A0A318JGP4"/>
<dbReference type="Pfam" id="PF06041">
    <property type="entry name" value="DUF924"/>
    <property type="match status" value="1"/>
</dbReference>